<protein>
    <recommendedName>
        <fullName evidence="2">peptide-methionine (S)-S-oxide reductase</fullName>
        <ecNumber evidence="2">1.8.4.11</ecNumber>
    </recommendedName>
    <alternativeName>
        <fullName evidence="4">Peptide-methionine (S)-S-oxide reductase</fullName>
    </alternativeName>
</protein>
<evidence type="ECO:0000259" key="5">
    <source>
        <dbReference type="Pfam" id="PF01625"/>
    </source>
</evidence>
<dbReference type="PANTHER" id="PTHR43774:SF1">
    <property type="entry name" value="PEPTIDE METHIONINE SULFOXIDE REDUCTASE MSRA 2"/>
    <property type="match status" value="1"/>
</dbReference>
<reference evidence="7" key="1">
    <citation type="submission" date="2025-05" db="UniProtKB">
        <authorList>
            <consortium name="RefSeq"/>
        </authorList>
    </citation>
    <scope>NUCLEOTIDE SEQUENCE [LARGE SCALE GENOMIC DNA]</scope>
</reference>
<name>A0ABM4B830_HYDVU</name>
<dbReference type="RefSeq" id="XP_065645032.1">
    <property type="nucleotide sequence ID" value="XM_065788960.1"/>
</dbReference>
<feature type="domain" description="Peptide methionine sulphoxide reductase MsrA" evidence="5">
    <location>
        <begin position="2"/>
        <end position="90"/>
    </location>
</feature>
<gene>
    <name evidence="8" type="primary">LOC100197007</name>
</gene>
<keyword evidence="7" id="KW-1185">Reference proteome</keyword>
<evidence type="ECO:0000256" key="4">
    <source>
        <dbReference type="ARBA" id="ARBA00030643"/>
    </source>
</evidence>
<comment type="similarity">
    <text evidence="1">Belongs to the MsrA Met sulfoxide reductase family.</text>
</comment>
<evidence type="ECO:0000259" key="6">
    <source>
        <dbReference type="Pfam" id="PF20939"/>
    </source>
</evidence>
<dbReference type="Gene3D" id="3.30.1060.10">
    <property type="entry name" value="Peptide methionine sulphoxide reductase MsrA"/>
    <property type="match status" value="1"/>
</dbReference>
<dbReference type="Pfam" id="PF20939">
    <property type="entry name" value="MsrA_helical"/>
    <property type="match status" value="1"/>
</dbReference>
<accession>A0ABM4B830</accession>
<dbReference type="GeneID" id="100197007"/>
<evidence type="ECO:0000256" key="3">
    <source>
        <dbReference type="ARBA" id="ARBA00023002"/>
    </source>
</evidence>
<reference evidence="8" key="2">
    <citation type="submission" date="2025-08" db="UniProtKB">
        <authorList>
            <consortium name="RefSeq"/>
        </authorList>
    </citation>
    <scope>IDENTIFICATION</scope>
</reference>
<dbReference type="PANTHER" id="PTHR43774">
    <property type="entry name" value="PEPTIDE METHIONINE SULFOXIDE REDUCTASE"/>
    <property type="match status" value="1"/>
</dbReference>
<sequence length="161" mass="18580">MEIQYNPSETNYSALLDMFWKYHDSTAVNKTQYMSAIFYHDEEQQSLAQSSLILMQKNTPKKIQTKILPAERFYDAENYHQKYLLRRHTKIFQSLNLTDSQVIHSSVAARLTGYLNGYGSVSKLTEECHKWGLNEDLIKMIIKVVEKTTMNGGCEGGVCKK</sequence>
<dbReference type="Pfam" id="PF01625">
    <property type="entry name" value="PMSR"/>
    <property type="match status" value="1"/>
</dbReference>
<evidence type="ECO:0000313" key="8">
    <source>
        <dbReference type="RefSeq" id="XP_065645032.1"/>
    </source>
</evidence>
<dbReference type="EC" id="1.8.4.11" evidence="2"/>
<evidence type="ECO:0000313" key="7">
    <source>
        <dbReference type="Proteomes" id="UP001652625"/>
    </source>
</evidence>
<dbReference type="InterPro" id="IPR036509">
    <property type="entry name" value="Met_Sox_Rdtase_MsrA_sf"/>
</dbReference>
<evidence type="ECO:0000256" key="1">
    <source>
        <dbReference type="ARBA" id="ARBA00005591"/>
    </source>
</evidence>
<proteinExistence type="inferred from homology"/>
<evidence type="ECO:0000256" key="2">
    <source>
        <dbReference type="ARBA" id="ARBA00012502"/>
    </source>
</evidence>
<dbReference type="SUPFAM" id="SSF55068">
    <property type="entry name" value="Peptide methionine sulfoxide reductase"/>
    <property type="match status" value="1"/>
</dbReference>
<feature type="domain" description="Selenoprotein methionine sulfoxide reductase A helical" evidence="6">
    <location>
        <begin position="97"/>
        <end position="146"/>
    </location>
</feature>
<keyword evidence="3" id="KW-0560">Oxidoreductase</keyword>
<organism evidence="7 8">
    <name type="scientific">Hydra vulgaris</name>
    <name type="common">Hydra</name>
    <name type="synonym">Hydra attenuata</name>
    <dbReference type="NCBI Taxonomy" id="6087"/>
    <lineage>
        <taxon>Eukaryota</taxon>
        <taxon>Metazoa</taxon>
        <taxon>Cnidaria</taxon>
        <taxon>Hydrozoa</taxon>
        <taxon>Hydroidolina</taxon>
        <taxon>Anthoathecata</taxon>
        <taxon>Aplanulata</taxon>
        <taxon>Hydridae</taxon>
        <taxon>Hydra</taxon>
    </lineage>
</organism>
<dbReference type="InterPro" id="IPR002569">
    <property type="entry name" value="Met_Sox_Rdtase_MsrA_dom"/>
</dbReference>
<dbReference type="Proteomes" id="UP001652625">
    <property type="component" value="Chromosome 01"/>
</dbReference>
<dbReference type="InterPro" id="IPR049006">
    <property type="entry name" value="MsrA_helical"/>
</dbReference>